<dbReference type="SUPFAM" id="SSF47741">
    <property type="entry name" value="CO dehydrogenase ISP C-domain like"/>
    <property type="match status" value="1"/>
</dbReference>
<protein>
    <submittedName>
        <fullName evidence="9">Carbon-monoxide dehydrogenase (Acceptor)</fullName>
        <ecNumber evidence="9">1.2.99.2</ecNumber>
    </submittedName>
</protein>
<organism evidence="9 10">
    <name type="scientific">Sulfobacillus acidophilus (strain ATCC 700253 / DSM 10332 / NAL)</name>
    <dbReference type="NCBI Taxonomy" id="679936"/>
    <lineage>
        <taxon>Bacteria</taxon>
        <taxon>Bacillati</taxon>
        <taxon>Bacillota</taxon>
        <taxon>Clostridia</taxon>
        <taxon>Eubacteriales</taxon>
        <taxon>Clostridiales Family XVII. Incertae Sedis</taxon>
        <taxon>Sulfobacillus</taxon>
    </lineage>
</organism>
<keyword evidence="10" id="KW-1185">Reference proteome</keyword>
<proteinExistence type="predicted"/>
<dbReference type="GO" id="GO:0016491">
    <property type="term" value="F:oxidoreductase activity"/>
    <property type="evidence" value="ECO:0007669"/>
    <property type="project" value="UniProtKB-KW"/>
</dbReference>
<evidence type="ECO:0000256" key="4">
    <source>
        <dbReference type="ARBA" id="ARBA00023004"/>
    </source>
</evidence>
<evidence type="ECO:0000313" key="9">
    <source>
        <dbReference type="EMBL" id="AEW04812.1"/>
    </source>
</evidence>
<dbReference type="GO" id="GO:0046872">
    <property type="term" value="F:metal ion binding"/>
    <property type="evidence" value="ECO:0007669"/>
    <property type="project" value="UniProtKB-KW"/>
</dbReference>
<evidence type="ECO:0000313" key="10">
    <source>
        <dbReference type="Proteomes" id="UP000005439"/>
    </source>
</evidence>
<name>G8TVW8_SULAD</name>
<dbReference type="KEGG" id="sap:Sulac_1315"/>
<dbReference type="InterPro" id="IPR012675">
    <property type="entry name" value="Beta-grasp_dom_sf"/>
</dbReference>
<reference evidence="9 10" key="2">
    <citation type="journal article" date="2012" name="Stand. Genomic Sci.">
        <title>Complete genome sequence of the moderately thermophilic mineral-sulfide-oxidizing firmicute Sulfobacillus acidophilus type strain (NAL(T)).</title>
        <authorList>
            <person name="Anderson I."/>
            <person name="Chertkov O."/>
            <person name="Chen A."/>
            <person name="Saunders E."/>
            <person name="Lapidus A."/>
            <person name="Nolan M."/>
            <person name="Lucas S."/>
            <person name="Hammon N."/>
            <person name="Deshpande S."/>
            <person name="Cheng J.F."/>
            <person name="Han C."/>
            <person name="Tapia R."/>
            <person name="Goodwin L.A."/>
            <person name="Pitluck S."/>
            <person name="Liolios K."/>
            <person name="Pagani I."/>
            <person name="Ivanova N."/>
            <person name="Mikhailova N."/>
            <person name="Pati A."/>
            <person name="Palaniappan K."/>
            <person name="Land M."/>
            <person name="Pan C."/>
            <person name="Rohde M."/>
            <person name="Pukall R."/>
            <person name="Goker M."/>
            <person name="Detter J.C."/>
            <person name="Woyke T."/>
            <person name="Bristow J."/>
            <person name="Eisen J.A."/>
            <person name="Markowitz V."/>
            <person name="Hugenholtz P."/>
            <person name="Kyrpides N.C."/>
            <person name="Klenk H.P."/>
            <person name="Mavromatis K."/>
        </authorList>
    </citation>
    <scope>NUCLEOTIDE SEQUENCE [LARGE SCALE GENOMIC DNA]</scope>
    <source>
        <strain evidence="10">ATCC 700253 / DSM 10332 / NAL</strain>
    </source>
</reference>
<evidence type="ECO:0000256" key="5">
    <source>
        <dbReference type="ARBA" id="ARBA00023014"/>
    </source>
</evidence>
<dbReference type="InterPro" id="IPR036884">
    <property type="entry name" value="2Fe-2S-bd_dom_sf"/>
</dbReference>
<reference evidence="10" key="1">
    <citation type="submission" date="2011-12" db="EMBL/GenBank/DDBJ databases">
        <title>The complete genome of chromosome of Sulfobacillus acidophilus DSM 10332.</title>
        <authorList>
            <person name="Lucas S."/>
            <person name="Han J."/>
            <person name="Lapidus A."/>
            <person name="Bruce D."/>
            <person name="Goodwin L."/>
            <person name="Pitluck S."/>
            <person name="Peters L."/>
            <person name="Kyrpides N."/>
            <person name="Mavromatis K."/>
            <person name="Ivanova N."/>
            <person name="Mikhailova N."/>
            <person name="Chertkov O."/>
            <person name="Saunders E."/>
            <person name="Detter J.C."/>
            <person name="Tapia R."/>
            <person name="Han C."/>
            <person name="Land M."/>
            <person name="Hauser L."/>
            <person name="Markowitz V."/>
            <person name="Cheng J.-F."/>
            <person name="Hugenholtz P."/>
            <person name="Woyke T."/>
            <person name="Wu D."/>
            <person name="Pukall R."/>
            <person name="Gehrich-Schroeter G."/>
            <person name="Schneider S."/>
            <person name="Klenk H.-P."/>
            <person name="Eisen J.A."/>
        </authorList>
    </citation>
    <scope>NUCLEOTIDE SEQUENCE [LARGE SCALE GENOMIC DNA]</scope>
    <source>
        <strain evidence="10">ATCC 700253 / DSM 10332 / NAL</strain>
    </source>
</reference>
<dbReference type="SUPFAM" id="SSF54292">
    <property type="entry name" value="2Fe-2S ferredoxin-like"/>
    <property type="match status" value="1"/>
</dbReference>
<dbReference type="EC" id="1.2.99.2" evidence="9"/>
<dbReference type="GO" id="GO:0051537">
    <property type="term" value="F:2 iron, 2 sulfur cluster binding"/>
    <property type="evidence" value="ECO:0007669"/>
    <property type="project" value="UniProtKB-KW"/>
</dbReference>
<dbReference type="STRING" id="679936.Sulac_1315"/>
<keyword evidence="1" id="KW-0001">2Fe-2S</keyword>
<evidence type="ECO:0000256" key="1">
    <source>
        <dbReference type="ARBA" id="ARBA00022714"/>
    </source>
</evidence>
<keyword evidence="2" id="KW-0479">Metal-binding</keyword>
<dbReference type="Pfam" id="PF00111">
    <property type="entry name" value="Fer2"/>
    <property type="match status" value="1"/>
</dbReference>
<evidence type="ECO:0000256" key="2">
    <source>
        <dbReference type="ARBA" id="ARBA00022723"/>
    </source>
</evidence>
<sequence>MPETVVVRLTVNGRPVERTVEPRLLLAHFLRDELGLTGTHVGCDTSQCGVCTVLMDGMPVKSCTVLAVQADQSAVVTVEGLGEPGALHPVQKAFWEKHGLQCGFCTPGALMLSAGLLQEKRDWQASEVREALDGLICRCTGYENIVRAVLEAQAWLTAEMPSVAETAHGEG</sequence>
<dbReference type="Proteomes" id="UP000005439">
    <property type="component" value="Chromosome"/>
</dbReference>
<keyword evidence="3 9" id="KW-0560">Oxidoreductase</keyword>
<evidence type="ECO:0000256" key="6">
    <source>
        <dbReference type="ARBA" id="ARBA00060707"/>
    </source>
</evidence>
<evidence type="ECO:0000256" key="3">
    <source>
        <dbReference type="ARBA" id="ARBA00023002"/>
    </source>
</evidence>
<keyword evidence="5" id="KW-0411">Iron-sulfur</keyword>
<gene>
    <name evidence="9" type="ordered locus">Sulac_1315</name>
</gene>
<dbReference type="FunFam" id="3.10.20.30:FF:000020">
    <property type="entry name" value="Xanthine dehydrogenase iron-sulfur subunit"/>
    <property type="match status" value="1"/>
</dbReference>
<dbReference type="PATRIC" id="fig|679936.5.peg.1378"/>
<dbReference type="Gene3D" id="3.10.20.30">
    <property type="match status" value="1"/>
</dbReference>
<evidence type="ECO:0000259" key="8">
    <source>
        <dbReference type="Pfam" id="PF01799"/>
    </source>
</evidence>
<dbReference type="AlphaFoldDB" id="G8TVW8"/>
<dbReference type="InterPro" id="IPR036010">
    <property type="entry name" value="2Fe-2S_ferredoxin-like_sf"/>
</dbReference>
<dbReference type="Pfam" id="PF01799">
    <property type="entry name" value="Fer2_2"/>
    <property type="match status" value="1"/>
</dbReference>
<keyword evidence="4" id="KW-0408">Iron</keyword>
<feature type="domain" description="2Fe-2S ferredoxin-type" evidence="7">
    <location>
        <begin position="10"/>
        <end position="61"/>
    </location>
</feature>
<dbReference type="EMBL" id="CP003179">
    <property type="protein sequence ID" value="AEW04812.1"/>
    <property type="molecule type" value="Genomic_DNA"/>
</dbReference>
<dbReference type="PANTHER" id="PTHR44379">
    <property type="entry name" value="OXIDOREDUCTASE WITH IRON-SULFUR SUBUNIT"/>
    <property type="match status" value="1"/>
</dbReference>
<evidence type="ECO:0000259" key="7">
    <source>
        <dbReference type="Pfam" id="PF00111"/>
    </source>
</evidence>
<dbReference type="PANTHER" id="PTHR44379:SF5">
    <property type="entry name" value="OXIDOREDUCTASE WITH IRON-SULFUR SUBUNIT"/>
    <property type="match status" value="1"/>
</dbReference>
<dbReference type="HOGENOM" id="CLU_052511_3_1_9"/>
<dbReference type="InterPro" id="IPR051452">
    <property type="entry name" value="Diverse_Oxidoreductases"/>
</dbReference>
<comment type="pathway">
    <text evidence="6">Alkaloid degradation; nicotine degradation.</text>
</comment>
<dbReference type="InterPro" id="IPR001041">
    <property type="entry name" value="2Fe-2S_ferredoxin-type"/>
</dbReference>
<feature type="domain" description="[2Fe-2S]-binding" evidence="8">
    <location>
        <begin position="77"/>
        <end position="149"/>
    </location>
</feature>
<dbReference type="InterPro" id="IPR002888">
    <property type="entry name" value="2Fe-2S-bd"/>
</dbReference>
<accession>G8TVW8</accession>
<dbReference type="Gene3D" id="1.10.150.120">
    <property type="entry name" value="[2Fe-2S]-binding domain"/>
    <property type="match status" value="1"/>
</dbReference>